<keyword evidence="1" id="KW-0472">Membrane</keyword>
<dbReference type="AlphaFoldDB" id="A0A1S9PD93"/>
<organism evidence="2 3">
    <name type="scientific">Mucilaginibacter pedocola</name>
    <dbReference type="NCBI Taxonomy" id="1792845"/>
    <lineage>
        <taxon>Bacteria</taxon>
        <taxon>Pseudomonadati</taxon>
        <taxon>Bacteroidota</taxon>
        <taxon>Sphingobacteriia</taxon>
        <taxon>Sphingobacteriales</taxon>
        <taxon>Sphingobacteriaceae</taxon>
        <taxon>Mucilaginibacter</taxon>
    </lineage>
</organism>
<keyword evidence="3" id="KW-1185">Reference proteome</keyword>
<reference evidence="2 3" key="1">
    <citation type="submission" date="2016-07" db="EMBL/GenBank/DDBJ databases">
        <title>Genomic analysis of zinc-resistant bacterium Mucilaginibacter pedocola TBZ30.</title>
        <authorList>
            <person name="Huang J."/>
            <person name="Tang J."/>
        </authorList>
    </citation>
    <scope>NUCLEOTIDE SEQUENCE [LARGE SCALE GENOMIC DNA]</scope>
    <source>
        <strain evidence="2 3">TBZ30</strain>
    </source>
</reference>
<protein>
    <submittedName>
        <fullName evidence="2">Uncharacterized protein</fullName>
    </submittedName>
</protein>
<evidence type="ECO:0000313" key="3">
    <source>
        <dbReference type="Proteomes" id="UP000189739"/>
    </source>
</evidence>
<dbReference type="EMBL" id="MBTF01000023">
    <property type="protein sequence ID" value="OOQ58827.1"/>
    <property type="molecule type" value="Genomic_DNA"/>
</dbReference>
<name>A0A1S9PD93_9SPHI</name>
<proteinExistence type="predicted"/>
<keyword evidence="1" id="KW-0812">Transmembrane</keyword>
<dbReference type="Proteomes" id="UP000189739">
    <property type="component" value="Unassembled WGS sequence"/>
</dbReference>
<keyword evidence="1" id="KW-1133">Transmembrane helix</keyword>
<feature type="transmembrane region" description="Helical" evidence="1">
    <location>
        <begin position="6"/>
        <end position="23"/>
    </location>
</feature>
<gene>
    <name evidence="2" type="ORF">BC343_09280</name>
</gene>
<sequence>MRKLIIIPSLIVIIFIAGAILIYNTHPIALKWATGTARVLGKPIPASVYTNDKQDSSILVYKNGDDGYVLGLKKFDKQGMLRYIQIYPKYNWVGRPAGTSTYDYDIIAGRLFQSEVGQKTSSFKDDMKGFGMDPHLSVAGKNISFNVPYQYLGYNTIKVILN</sequence>
<dbReference type="RefSeq" id="WP_078349540.1">
    <property type="nucleotide sequence ID" value="NZ_MBTF01000023.1"/>
</dbReference>
<accession>A0A1S9PD93</accession>
<dbReference type="OrthoDB" id="9855749at2"/>
<evidence type="ECO:0000313" key="2">
    <source>
        <dbReference type="EMBL" id="OOQ58827.1"/>
    </source>
</evidence>
<evidence type="ECO:0000256" key="1">
    <source>
        <dbReference type="SAM" id="Phobius"/>
    </source>
</evidence>
<comment type="caution">
    <text evidence="2">The sequence shown here is derived from an EMBL/GenBank/DDBJ whole genome shotgun (WGS) entry which is preliminary data.</text>
</comment>